<comment type="subcellular location">
    <subcellularLocation>
        <location evidence="1 8">Cytoplasm</location>
    </subcellularLocation>
</comment>
<dbReference type="GO" id="GO:0005737">
    <property type="term" value="C:cytoplasm"/>
    <property type="evidence" value="ECO:0007669"/>
    <property type="project" value="UniProtKB-SubCell"/>
</dbReference>
<comment type="caution">
    <text evidence="10">The sequence shown here is derived from an EMBL/GenBank/DDBJ whole genome shotgun (WGS) entry which is preliminary data.</text>
</comment>
<dbReference type="InterPro" id="IPR012094">
    <property type="entry name" value="tRNA_Ile_lys_synt"/>
</dbReference>
<dbReference type="InterPro" id="IPR011063">
    <property type="entry name" value="TilS/TtcA_N"/>
</dbReference>
<evidence type="ECO:0000256" key="4">
    <source>
        <dbReference type="ARBA" id="ARBA00022694"/>
    </source>
</evidence>
<gene>
    <name evidence="8 10" type="primary">tilS</name>
    <name evidence="10" type="ORF">GCM10007940_47730</name>
</gene>
<dbReference type="GO" id="GO:0032267">
    <property type="term" value="F:tRNA(Ile)-lysidine synthase activity"/>
    <property type="evidence" value="ECO:0007669"/>
    <property type="project" value="UniProtKB-EC"/>
</dbReference>
<evidence type="ECO:0000256" key="2">
    <source>
        <dbReference type="ARBA" id="ARBA00022490"/>
    </source>
</evidence>
<dbReference type="AlphaFoldDB" id="A0AA37WGM2"/>
<evidence type="ECO:0000256" key="3">
    <source>
        <dbReference type="ARBA" id="ARBA00022598"/>
    </source>
</evidence>
<reference evidence="10" key="1">
    <citation type="journal article" date="2014" name="Int. J. Syst. Evol. Microbiol.">
        <title>Complete genome sequence of Corynebacterium casei LMG S-19264T (=DSM 44701T), isolated from a smear-ripened cheese.</title>
        <authorList>
            <consortium name="US DOE Joint Genome Institute (JGI-PGF)"/>
            <person name="Walter F."/>
            <person name="Albersmeier A."/>
            <person name="Kalinowski J."/>
            <person name="Ruckert C."/>
        </authorList>
    </citation>
    <scope>NUCLEOTIDE SEQUENCE</scope>
    <source>
        <strain evidence="10">NBRC 108769</strain>
    </source>
</reference>
<dbReference type="Pfam" id="PF11734">
    <property type="entry name" value="TilS_C"/>
    <property type="match status" value="1"/>
</dbReference>
<protein>
    <recommendedName>
        <fullName evidence="8">tRNA(Ile)-lysidine synthase</fullName>
        <ecNumber evidence="8">6.3.4.19</ecNumber>
    </recommendedName>
    <alternativeName>
        <fullName evidence="8">tRNA(Ile)-2-lysyl-cytidine synthase</fullName>
    </alternativeName>
    <alternativeName>
        <fullName evidence="8">tRNA(Ile)-lysidine synthetase</fullName>
    </alternativeName>
</protein>
<dbReference type="InterPro" id="IPR012796">
    <property type="entry name" value="Lysidine-tRNA-synth_C"/>
</dbReference>
<accession>A0AA37WGM2</accession>
<feature type="binding site" evidence="8">
    <location>
        <begin position="26"/>
        <end position="31"/>
    </location>
    <ligand>
        <name>ATP</name>
        <dbReference type="ChEBI" id="CHEBI:30616"/>
    </ligand>
</feature>
<comment type="domain">
    <text evidence="8">The N-terminal region contains the highly conserved SGGXDS motif, predicted to be a P-loop motif involved in ATP binding.</text>
</comment>
<keyword evidence="3 8" id="KW-0436">Ligase</keyword>
<dbReference type="CDD" id="cd01992">
    <property type="entry name" value="TilS_N"/>
    <property type="match status" value="1"/>
</dbReference>
<comment type="similarity">
    <text evidence="8">Belongs to the tRNA(Ile)-lysidine synthase family.</text>
</comment>
<dbReference type="GO" id="GO:0005524">
    <property type="term" value="F:ATP binding"/>
    <property type="evidence" value="ECO:0007669"/>
    <property type="project" value="UniProtKB-UniRule"/>
</dbReference>
<evidence type="ECO:0000256" key="5">
    <source>
        <dbReference type="ARBA" id="ARBA00022741"/>
    </source>
</evidence>
<dbReference type="Gene3D" id="3.40.50.620">
    <property type="entry name" value="HUPs"/>
    <property type="match status" value="1"/>
</dbReference>
<dbReference type="HAMAP" id="MF_01161">
    <property type="entry name" value="tRNA_Ile_lys_synt"/>
    <property type="match status" value="1"/>
</dbReference>
<evidence type="ECO:0000313" key="11">
    <source>
        <dbReference type="Proteomes" id="UP001156666"/>
    </source>
</evidence>
<dbReference type="PANTHER" id="PTHR43033:SF1">
    <property type="entry name" value="TRNA(ILE)-LYSIDINE SYNTHASE-RELATED"/>
    <property type="match status" value="1"/>
</dbReference>
<evidence type="ECO:0000313" key="10">
    <source>
        <dbReference type="EMBL" id="GLR20157.1"/>
    </source>
</evidence>
<comment type="function">
    <text evidence="8">Ligates lysine onto the cytidine present at position 34 of the AUA codon-specific tRNA(Ile) that contains the anticodon CAU, in an ATP-dependent manner. Cytidine is converted to lysidine, thus changing the amino acid specificity of the tRNA from methionine to isoleucine.</text>
</comment>
<evidence type="ECO:0000259" key="9">
    <source>
        <dbReference type="SMART" id="SM00977"/>
    </source>
</evidence>
<dbReference type="PANTHER" id="PTHR43033">
    <property type="entry name" value="TRNA(ILE)-LYSIDINE SYNTHASE-RELATED"/>
    <property type="match status" value="1"/>
</dbReference>
<evidence type="ECO:0000256" key="8">
    <source>
        <dbReference type="HAMAP-Rule" id="MF_01161"/>
    </source>
</evidence>
<dbReference type="RefSeq" id="WP_235294994.1">
    <property type="nucleotide sequence ID" value="NZ_BSOH01000037.1"/>
</dbReference>
<keyword evidence="4 8" id="KW-0819">tRNA processing</keyword>
<keyword evidence="5 8" id="KW-0547">Nucleotide-binding</keyword>
<keyword evidence="2 8" id="KW-0963">Cytoplasm</keyword>
<dbReference type="Proteomes" id="UP001156666">
    <property type="component" value="Unassembled WGS sequence"/>
</dbReference>
<evidence type="ECO:0000256" key="7">
    <source>
        <dbReference type="ARBA" id="ARBA00048539"/>
    </source>
</evidence>
<dbReference type="NCBIfam" id="TIGR02432">
    <property type="entry name" value="lysidine_TilS_N"/>
    <property type="match status" value="1"/>
</dbReference>
<evidence type="ECO:0000256" key="1">
    <source>
        <dbReference type="ARBA" id="ARBA00004496"/>
    </source>
</evidence>
<dbReference type="InterPro" id="IPR014729">
    <property type="entry name" value="Rossmann-like_a/b/a_fold"/>
</dbReference>
<organism evidence="10 11">
    <name type="scientific">Portibacter lacus</name>
    <dbReference type="NCBI Taxonomy" id="1099794"/>
    <lineage>
        <taxon>Bacteria</taxon>
        <taxon>Pseudomonadati</taxon>
        <taxon>Bacteroidota</taxon>
        <taxon>Saprospiria</taxon>
        <taxon>Saprospirales</taxon>
        <taxon>Haliscomenobacteraceae</taxon>
        <taxon>Portibacter</taxon>
    </lineage>
</organism>
<dbReference type="EMBL" id="BSOH01000037">
    <property type="protein sequence ID" value="GLR20157.1"/>
    <property type="molecule type" value="Genomic_DNA"/>
</dbReference>
<dbReference type="NCBIfam" id="TIGR02433">
    <property type="entry name" value="lysidine_TilS_C"/>
    <property type="match status" value="1"/>
</dbReference>
<keyword evidence="6 8" id="KW-0067">ATP-binding</keyword>
<feature type="domain" description="Lysidine-tRNA(Ile) synthetase C-terminal" evidence="9">
    <location>
        <begin position="356"/>
        <end position="430"/>
    </location>
</feature>
<dbReference type="EC" id="6.3.4.19" evidence="8"/>
<evidence type="ECO:0000256" key="6">
    <source>
        <dbReference type="ARBA" id="ARBA00022840"/>
    </source>
</evidence>
<dbReference type="SUPFAM" id="SSF56037">
    <property type="entry name" value="PheT/TilS domain"/>
    <property type="match status" value="1"/>
</dbReference>
<keyword evidence="11" id="KW-1185">Reference proteome</keyword>
<reference evidence="10" key="2">
    <citation type="submission" date="2023-01" db="EMBL/GenBank/DDBJ databases">
        <title>Draft genome sequence of Portibacter lacus strain NBRC 108769.</title>
        <authorList>
            <person name="Sun Q."/>
            <person name="Mori K."/>
        </authorList>
    </citation>
    <scope>NUCLEOTIDE SEQUENCE</scope>
    <source>
        <strain evidence="10">NBRC 108769</strain>
    </source>
</reference>
<dbReference type="SUPFAM" id="SSF52402">
    <property type="entry name" value="Adenine nucleotide alpha hydrolases-like"/>
    <property type="match status" value="1"/>
</dbReference>
<comment type="catalytic activity">
    <reaction evidence="7 8">
        <text>cytidine(34) in tRNA(Ile2) + L-lysine + ATP = lysidine(34) in tRNA(Ile2) + AMP + diphosphate + H(+)</text>
        <dbReference type="Rhea" id="RHEA:43744"/>
        <dbReference type="Rhea" id="RHEA-COMP:10625"/>
        <dbReference type="Rhea" id="RHEA-COMP:10670"/>
        <dbReference type="ChEBI" id="CHEBI:15378"/>
        <dbReference type="ChEBI" id="CHEBI:30616"/>
        <dbReference type="ChEBI" id="CHEBI:32551"/>
        <dbReference type="ChEBI" id="CHEBI:33019"/>
        <dbReference type="ChEBI" id="CHEBI:82748"/>
        <dbReference type="ChEBI" id="CHEBI:83665"/>
        <dbReference type="ChEBI" id="CHEBI:456215"/>
        <dbReference type="EC" id="6.3.4.19"/>
    </reaction>
</comment>
<proteinExistence type="inferred from homology"/>
<name>A0AA37WGM2_9BACT</name>
<sequence length="437" mass="50952">MLDKFNHFISNQELVHKSQKILIAVSGGVDSMCMTELFRRTGYDIGIAHLNHGMRGNSSDEDEKLCKAYAKKHQIEFFSRKVDFSDITSNFQSEARRIRYKWLNQIVSENDYDLIATAHHKDDQIENFFIRINRNSGLNGLSGIKAKFNNIIRPLLFASKEDILLFVQSENIPFREDESNIESKYRRNFFRNEIIPLIEKKIPGYKYNVHSTIEKVNEANVLLNHLVSGIEDEVTFKENDQIFISLHGLKTFPSPQLILFYILHKYGLNRTQSDNLYEADTGAVIQSEKLIFLKNRSEIVIKKRSTKKSSIINIELFETPYPIGRLNEITLSKVDNKQQKNNESEIFISPEVKLPLTVRSRKEGDRFYPIGMDMKQKKVKKFLIDIKLNQFEKDAIQLLVDQNDEIIWVIGYRADERYKIDPEMEHVIKVKISKHSG</sequence>
<dbReference type="SMART" id="SM00977">
    <property type="entry name" value="TilS_C"/>
    <property type="match status" value="1"/>
</dbReference>
<dbReference type="GO" id="GO:0006400">
    <property type="term" value="P:tRNA modification"/>
    <property type="evidence" value="ECO:0007669"/>
    <property type="project" value="UniProtKB-UniRule"/>
</dbReference>
<dbReference type="InterPro" id="IPR012795">
    <property type="entry name" value="tRNA_Ile_lys_synt_N"/>
</dbReference>
<dbReference type="Pfam" id="PF01171">
    <property type="entry name" value="ATP_bind_3"/>
    <property type="match status" value="1"/>
</dbReference>